<feature type="coiled-coil region" evidence="1">
    <location>
        <begin position="614"/>
        <end position="676"/>
    </location>
</feature>
<protein>
    <recommendedName>
        <fullName evidence="2">Tape measure protein N-terminal domain-containing protein</fullName>
    </recommendedName>
</protein>
<feature type="coiled-coil region" evidence="1">
    <location>
        <begin position="63"/>
        <end position="90"/>
    </location>
</feature>
<dbReference type="InterPro" id="IPR013491">
    <property type="entry name" value="Tape_meas_N"/>
</dbReference>
<feature type="coiled-coil region" evidence="1">
    <location>
        <begin position="951"/>
        <end position="978"/>
    </location>
</feature>
<proteinExistence type="predicted"/>
<dbReference type="EMBL" id="SHDO01000031">
    <property type="protein sequence ID" value="MBX6982604.1"/>
    <property type="molecule type" value="Genomic_DNA"/>
</dbReference>
<reference evidence="3" key="1">
    <citation type="submission" date="2019-02" db="EMBL/GenBank/DDBJ databases">
        <title>Genomic characterization of isolates from hospital effluents in KZN, South Africa.</title>
        <authorList>
            <person name="Ntshobeni N."/>
            <person name="Allam M."/>
            <person name="Ismail A."/>
            <person name="Amoako D."/>
            <person name="Essack S."/>
            <person name="Chenia H."/>
        </authorList>
    </citation>
    <scope>NUCLEOTIDE SEQUENCE</scope>
    <source>
        <strain evidence="3">AFE97_S1</strain>
    </source>
</reference>
<feature type="coiled-coil region" evidence="1">
    <location>
        <begin position="800"/>
        <end position="848"/>
    </location>
</feature>
<evidence type="ECO:0000313" key="3">
    <source>
        <dbReference type="EMBL" id="MBX6982604.1"/>
    </source>
</evidence>
<dbReference type="RefSeq" id="WP_221078133.1">
    <property type="nucleotide sequence ID" value="NZ_SHCZ01000020.1"/>
</dbReference>
<name>A0AAP2K1C1_PRORE</name>
<keyword evidence="1" id="KW-0175">Coiled coil</keyword>
<comment type="caution">
    <text evidence="3">The sequence shown here is derived from an EMBL/GenBank/DDBJ whole genome shotgun (WGS) entry which is preliminary data.</text>
</comment>
<accession>A0AAP2K1C1</accession>
<evidence type="ECO:0000313" key="4">
    <source>
        <dbReference type="Proteomes" id="UP000824410"/>
    </source>
</evidence>
<evidence type="ECO:0000259" key="2">
    <source>
        <dbReference type="Pfam" id="PF20155"/>
    </source>
</evidence>
<dbReference type="Pfam" id="PF20155">
    <property type="entry name" value="TMP_3"/>
    <property type="match status" value="1"/>
</dbReference>
<organism evidence="3 4">
    <name type="scientific">Providencia rettgeri</name>
    <dbReference type="NCBI Taxonomy" id="587"/>
    <lineage>
        <taxon>Bacteria</taxon>
        <taxon>Pseudomonadati</taxon>
        <taxon>Pseudomonadota</taxon>
        <taxon>Gammaproteobacteria</taxon>
        <taxon>Enterobacterales</taxon>
        <taxon>Morganellaceae</taxon>
        <taxon>Providencia</taxon>
    </lineage>
</organism>
<feature type="domain" description="Tape measure protein N-terminal" evidence="2">
    <location>
        <begin position="208"/>
        <end position="395"/>
    </location>
</feature>
<evidence type="ECO:0000256" key="1">
    <source>
        <dbReference type="SAM" id="Coils"/>
    </source>
</evidence>
<feature type="coiled-coil region" evidence="1">
    <location>
        <begin position="10"/>
        <end position="37"/>
    </location>
</feature>
<dbReference type="Proteomes" id="UP000824410">
    <property type="component" value="Unassembled WGS sequence"/>
</dbReference>
<gene>
    <name evidence="3" type="ORF">EX242_20395</name>
</gene>
<dbReference type="NCBIfam" id="TIGR02675">
    <property type="entry name" value="tape_meas_nterm"/>
    <property type="match status" value="1"/>
</dbReference>
<sequence length="1334" mass="140886">MADNKNLELSLKIQADLKSAHTELKQLEDALKSVSDQQASRVAQEIADSQALTAAQTDNFNRYHKTVKTKEELEAEAAAATAKHEKENAKLAASLDTLLESIDPTLKGLSKLDDMEAQLGKSFNAGLLDEQTYSDNLKKILAQREALSKISEGATGFKAVEQSAKQAGRSIDDTTNKSQALSEQFTRLKNTALALTGLSFGASFIRGLGQTADEYSNLSARIKLVSASNEQAKLTFQSVIRLSNETSQSIASTTELYTRLARAMKDSASQTELMQVTSTINKAAIVSGATTQEASGAIIQLSQALASGVLRGQEFNSVAEQMPRIMTMLQKSLGKTQGELRKMAEQGQLTTDVVFKALKDGAADIDAEFAQMPLTIARATAQMSNAWVDFVGGTNDALGVTKLFATIISELSGNLSALATAVVAISVAVAGRKVAAFLSATQAARAERLETLLLAEAEHVQAKAAVASAQAELARASASGKINLAQRIQAEQALTAALTQQAAAEKSLQAAQTGAIGAQRNLLGRMGGGLLGLMGGPMGLAITGVTLAVGGLTSAYAAAREREAQLEQQHKQTIQTLDDQTQKTYALIDAQGQLRQGVTLGDAYSQQQSNAATIESDAKKLAELQKKADSLRAQIDGMSRNPAESGLGIYFSSKKLEETEKQINELSKNLDRLNEAQSKVSKGFEEQLNRSLESVSKSGKTFAEDVNANFKGIDDSTGLLGSFTDALNVAGRGISEIKGSISRGDEFAQLEGEIGKTKDKLEKDLANAAYTASERLQLFIDKVIIAAAAAGRTPEEIDKLKASLDELAQLQTQIDKANEDKKNRESAKRQAESAAKATESYVKGLEKQAALLGKNQQEVRAYELAEKGLTGAYKMRAEAALALIAAEEKKVQSDANAAKNAQLQAQYLQAAGQELDATLLMLRTSTDAMRKEFTQSGNQEGLAWLDKLLPAQEAKARADELKAQFDRIQQLRNQQESRIQTQMDAGLISELEGRRQLVELHKQTGAQIEAYLPLLREMTQLPGETGQQMQAMLVELENELLILQSTTDELVGAFKEGFQDGIESTLNGLANGTLALSDAVLNLGQSIVNSMAQVASRNLASMAMDGMSNLFSTGADTAAKTASDTAGASMYATSITTSSTAGAAMFGTAFTAGTTALATALTASFAAGATSLATAIMTASSAGGASNAFSAGLKGLGMGFAEGGHVIGPGTKTSDSIMTRLSNGEFVMRAAAVDQFGVDFFDALNNGLLPGFSEGGLVSAPNFTQYSAPSLPSSVAESQGGASASASPVNLQQKLIIDPNEVLSAAMNTPAGERTLMTFITSNKDTLRQALGVD</sequence>
<feature type="coiled-coil region" evidence="1">
    <location>
        <begin position="556"/>
        <end position="583"/>
    </location>
</feature>